<dbReference type="OrthoDB" id="2440019at2759"/>
<evidence type="ECO:0000313" key="2">
    <source>
        <dbReference type="Proteomes" id="UP000789405"/>
    </source>
</evidence>
<dbReference type="Proteomes" id="UP000789405">
    <property type="component" value="Unassembled WGS sequence"/>
</dbReference>
<dbReference type="AlphaFoldDB" id="A0A9N9K912"/>
<sequence length="111" mass="12940">NEELVKITAQDDGFQTPPHKFVSNTYNPAISIDENILRMSSKSLAELDESKHLGEFIPHFIKYKKSQKNNPFSGFSKSLSLVEYMELLSKKPRREVELPEDWCNIVEEYFK</sequence>
<dbReference type="EMBL" id="CAJVPY010054302">
    <property type="protein sequence ID" value="CAG8816727.1"/>
    <property type="molecule type" value="Genomic_DNA"/>
</dbReference>
<feature type="non-terminal residue" evidence="1">
    <location>
        <position position="111"/>
    </location>
</feature>
<proteinExistence type="predicted"/>
<comment type="caution">
    <text evidence="1">The sequence shown here is derived from an EMBL/GenBank/DDBJ whole genome shotgun (WGS) entry which is preliminary data.</text>
</comment>
<gene>
    <name evidence="1" type="ORF">DERYTH_LOCUS26324</name>
</gene>
<name>A0A9N9K912_9GLOM</name>
<keyword evidence="2" id="KW-1185">Reference proteome</keyword>
<accession>A0A9N9K912</accession>
<protein>
    <submittedName>
        <fullName evidence="1">13576_t:CDS:1</fullName>
    </submittedName>
</protein>
<organism evidence="1 2">
    <name type="scientific">Dentiscutata erythropus</name>
    <dbReference type="NCBI Taxonomy" id="1348616"/>
    <lineage>
        <taxon>Eukaryota</taxon>
        <taxon>Fungi</taxon>
        <taxon>Fungi incertae sedis</taxon>
        <taxon>Mucoromycota</taxon>
        <taxon>Glomeromycotina</taxon>
        <taxon>Glomeromycetes</taxon>
        <taxon>Diversisporales</taxon>
        <taxon>Gigasporaceae</taxon>
        <taxon>Dentiscutata</taxon>
    </lineage>
</organism>
<feature type="non-terminal residue" evidence="1">
    <location>
        <position position="1"/>
    </location>
</feature>
<evidence type="ECO:0000313" key="1">
    <source>
        <dbReference type="EMBL" id="CAG8816727.1"/>
    </source>
</evidence>
<reference evidence="1" key="1">
    <citation type="submission" date="2021-06" db="EMBL/GenBank/DDBJ databases">
        <authorList>
            <person name="Kallberg Y."/>
            <person name="Tangrot J."/>
            <person name="Rosling A."/>
        </authorList>
    </citation>
    <scope>NUCLEOTIDE SEQUENCE</scope>
    <source>
        <strain evidence="1">MA453B</strain>
    </source>
</reference>